<evidence type="ECO:0000313" key="8">
    <source>
        <dbReference type="Proteomes" id="UP001220670"/>
    </source>
</evidence>
<name>A0AAJ1HUL6_LIMMU</name>
<dbReference type="Pfam" id="PF03649">
    <property type="entry name" value="UPF0014"/>
    <property type="match status" value="1"/>
</dbReference>
<evidence type="ECO:0000256" key="4">
    <source>
        <dbReference type="ARBA" id="ARBA00022989"/>
    </source>
</evidence>
<feature type="transmembrane region" description="Helical" evidence="6">
    <location>
        <begin position="6"/>
        <end position="24"/>
    </location>
</feature>
<keyword evidence="5 6" id="KW-0472">Membrane</keyword>
<organism evidence="7 8">
    <name type="scientific">Limosilactobacillus mucosae</name>
    <name type="common">Lactobacillus mucosae</name>
    <dbReference type="NCBI Taxonomy" id="97478"/>
    <lineage>
        <taxon>Bacteria</taxon>
        <taxon>Bacillati</taxon>
        <taxon>Bacillota</taxon>
        <taxon>Bacilli</taxon>
        <taxon>Lactobacillales</taxon>
        <taxon>Lactobacillaceae</taxon>
        <taxon>Limosilactobacillus</taxon>
    </lineage>
</organism>
<comment type="similarity">
    <text evidence="2">Belongs to the UPF0014 family.</text>
</comment>
<comment type="caution">
    <text evidence="7">The sequence shown here is derived from an EMBL/GenBank/DDBJ whole genome shotgun (WGS) entry which is preliminary data.</text>
</comment>
<dbReference type="PANTHER" id="PTHR30028">
    <property type="entry name" value="UPF0014 INNER MEMBRANE PROTEIN YBBM-RELATED"/>
    <property type="match status" value="1"/>
</dbReference>
<feature type="transmembrane region" description="Helical" evidence="6">
    <location>
        <begin position="123"/>
        <end position="142"/>
    </location>
</feature>
<dbReference type="InterPro" id="IPR005226">
    <property type="entry name" value="UPF0014_fam"/>
</dbReference>
<feature type="transmembrane region" description="Helical" evidence="6">
    <location>
        <begin position="219"/>
        <end position="241"/>
    </location>
</feature>
<keyword evidence="3 6" id="KW-0812">Transmembrane</keyword>
<dbReference type="AlphaFoldDB" id="A0AAJ1HUL6"/>
<evidence type="ECO:0000256" key="2">
    <source>
        <dbReference type="ARBA" id="ARBA00005268"/>
    </source>
</evidence>
<evidence type="ECO:0000313" key="7">
    <source>
        <dbReference type="EMBL" id="MDC2829779.1"/>
    </source>
</evidence>
<dbReference type="RefSeq" id="WP_272208927.1">
    <property type="nucleotide sequence ID" value="NZ_JAQOMV010000030.1"/>
</dbReference>
<keyword evidence="4 6" id="KW-1133">Transmembrane helix</keyword>
<reference evidence="7" key="1">
    <citation type="submission" date="2023-01" db="EMBL/GenBank/DDBJ databases">
        <title>Genome analysis of 13 Lactobacillus isolated from gut of wild boar.</title>
        <authorList>
            <person name="Papp P."/>
            <person name="Libisch B."/>
            <person name="Nagy T."/>
            <person name="Olasz F."/>
        </authorList>
    </citation>
    <scope>NUCLEOTIDE SEQUENCE</scope>
    <source>
        <strain evidence="7">F146</strain>
    </source>
</reference>
<protein>
    <submittedName>
        <fullName evidence="7">Iron export ABC transporter permease subunit FetB</fullName>
    </submittedName>
</protein>
<comment type="subcellular location">
    <subcellularLocation>
        <location evidence="1">Membrane</location>
        <topology evidence="1">Multi-pass membrane protein</topology>
    </subcellularLocation>
</comment>
<proteinExistence type="inferred from homology"/>
<dbReference type="EMBL" id="JAQONE010000022">
    <property type="protein sequence ID" value="MDC2829779.1"/>
    <property type="molecule type" value="Genomic_DNA"/>
</dbReference>
<evidence type="ECO:0000256" key="3">
    <source>
        <dbReference type="ARBA" id="ARBA00022692"/>
    </source>
</evidence>
<dbReference type="Proteomes" id="UP001220670">
    <property type="component" value="Unassembled WGS sequence"/>
</dbReference>
<evidence type="ECO:0000256" key="1">
    <source>
        <dbReference type="ARBA" id="ARBA00004141"/>
    </source>
</evidence>
<sequence>MNSVHVNNVSLLYAAGLVLIALFISYRQKLGLNRDMIISVVRAIVQLTIVGYILKYIFALDNVWVTGAMVLIIIFNAARNAAGRGSGIPNLFWPSFLAILISTGVTMGGLVWSGAIKFIPSQIVPISGMIASNSMVAIGLCYRQMKTKFHDMHQAVEERLALGATAFQASGDIVRACIKTGMQPTIDSAKTYGIVSLPGMMSGLIFAGVDPVYAIKYQIMVVFMLLSATSLGSVCSCYIAYQRFFSDDLQLIDRLAQENETK</sequence>
<feature type="transmembrane region" description="Helical" evidence="6">
    <location>
        <begin position="192"/>
        <end position="213"/>
    </location>
</feature>
<feature type="transmembrane region" description="Helical" evidence="6">
    <location>
        <begin position="36"/>
        <end position="57"/>
    </location>
</feature>
<dbReference type="GO" id="GO:0005886">
    <property type="term" value="C:plasma membrane"/>
    <property type="evidence" value="ECO:0007669"/>
    <property type="project" value="TreeGrafter"/>
</dbReference>
<feature type="transmembrane region" description="Helical" evidence="6">
    <location>
        <begin position="63"/>
        <end position="79"/>
    </location>
</feature>
<accession>A0AAJ1HUL6</accession>
<feature type="transmembrane region" description="Helical" evidence="6">
    <location>
        <begin position="91"/>
        <end position="111"/>
    </location>
</feature>
<gene>
    <name evidence="7" type="primary">fetB</name>
    <name evidence="7" type="ORF">PO250_05585</name>
</gene>
<evidence type="ECO:0000256" key="6">
    <source>
        <dbReference type="SAM" id="Phobius"/>
    </source>
</evidence>
<dbReference type="PANTHER" id="PTHR30028:SF0">
    <property type="entry name" value="PROTEIN ALUMINUM SENSITIVE 3"/>
    <property type="match status" value="1"/>
</dbReference>
<evidence type="ECO:0000256" key="5">
    <source>
        <dbReference type="ARBA" id="ARBA00023136"/>
    </source>
</evidence>